<evidence type="ECO:0000313" key="2">
    <source>
        <dbReference type="EMBL" id="RFM24897.1"/>
    </source>
</evidence>
<gene>
    <name evidence="2" type="ORF">D0433_03060</name>
</gene>
<name>A0A395M293_9BACT</name>
<dbReference type="Proteomes" id="UP000266389">
    <property type="component" value="Unassembled WGS sequence"/>
</dbReference>
<evidence type="ECO:0000256" key="1">
    <source>
        <dbReference type="ARBA" id="ARBA00093770"/>
    </source>
</evidence>
<evidence type="ECO:0000313" key="3">
    <source>
        <dbReference type="Proteomes" id="UP000266389"/>
    </source>
</evidence>
<comment type="caution">
    <text evidence="2">The sequence shown here is derived from an EMBL/GenBank/DDBJ whole genome shotgun (WGS) entry which is preliminary data.</text>
</comment>
<protein>
    <submittedName>
        <fullName evidence="2">DUF3109 family protein</fullName>
    </submittedName>
</protein>
<organism evidence="2 3">
    <name type="scientific">Candidatus Thermochlorobacter aerophilus</name>
    <dbReference type="NCBI Taxonomy" id="1868324"/>
    <lineage>
        <taxon>Bacteria</taxon>
        <taxon>Pseudomonadati</taxon>
        <taxon>Chlorobiota</taxon>
        <taxon>Chlorobiia</taxon>
        <taxon>Chlorobiales</taxon>
        <taxon>Candidatus Thermochlorobacteriaceae</taxon>
        <taxon>Candidatus Thermochlorobacter</taxon>
    </lineage>
</organism>
<reference evidence="2 3" key="1">
    <citation type="journal article" date="2011" name="ISME J.">
        <title>Community ecology of hot spring cyanobacterial mats: predominant populations and their functional potential.</title>
        <authorList>
            <person name="Klatt C.G."/>
            <person name="Wood J.M."/>
            <person name="Rusch D.B."/>
            <person name="Bateson M.M."/>
            <person name="Hamamura N."/>
            <person name="Heidelberg J.F."/>
            <person name="Grossman A.R."/>
            <person name="Bhaya D."/>
            <person name="Cohan F.M."/>
            <person name="Kuhl M."/>
            <person name="Bryant D.A."/>
            <person name="Ward D.M."/>
        </authorList>
    </citation>
    <scope>NUCLEOTIDE SEQUENCE [LARGE SCALE GENOMIC DNA]</scope>
    <source>
        <strain evidence="2">OS</strain>
    </source>
</reference>
<dbReference type="Pfam" id="PF11307">
    <property type="entry name" value="DUF3109"/>
    <property type="match status" value="1"/>
</dbReference>
<dbReference type="AlphaFoldDB" id="A0A395M293"/>
<accession>A0A395M293</accession>
<proteinExistence type="inferred from homology"/>
<comment type="similarity">
    <text evidence="1">Belongs to the Rv0495c family.</text>
</comment>
<dbReference type="EMBL" id="PHFL01000014">
    <property type="protein sequence ID" value="RFM24897.1"/>
    <property type="molecule type" value="Genomic_DNA"/>
</dbReference>
<sequence length="201" mass="22923">MKTSCQQDIALVAIGHVLIEPDVLSAMFRCNVKRCKGMCCVAGEKGAPVLSKEVEQIEKNLEAVKKYLPEKNRQVIEKEGIYEAYRGDLYLMTVEGRECVFAKINEEGVAECMLERAFENGETDFQKPISCHLYPIRVRAHLGTDYLVYSQIPECESGRECGATQNVAMVEFLKPALERKYGKKWTEQLLHYARSRRLAQH</sequence>
<dbReference type="InterPro" id="IPR021458">
    <property type="entry name" value="Rv0495c"/>
</dbReference>